<dbReference type="KEGG" id="cce:Ccel_0217"/>
<dbReference type="OrthoDB" id="1655249at2"/>
<dbReference type="RefSeq" id="WP_012634669.1">
    <property type="nucleotide sequence ID" value="NC_011898.1"/>
</dbReference>
<dbReference type="Proteomes" id="UP000001349">
    <property type="component" value="Chromosome"/>
</dbReference>
<feature type="transmembrane region" description="Helical" evidence="1">
    <location>
        <begin position="169"/>
        <end position="187"/>
    </location>
</feature>
<dbReference type="SUPFAM" id="SSF158560">
    <property type="entry name" value="BH3980-like"/>
    <property type="match status" value="1"/>
</dbReference>
<evidence type="ECO:0000313" key="2">
    <source>
        <dbReference type="EMBL" id="ACL74604.1"/>
    </source>
</evidence>
<accession>B8I524</accession>
<reference evidence="2 3" key="1">
    <citation type="submission" date="2009-01" db="EMBL/GenBank/DDBJ databases">
        <title>Complete sequence of Clostridium cellulolyticum H10.</title>
        <authorList>
            <consortium name="US DOE Joint Genome Institute"/>
            <person name="Lucas S."/>
            <person name="Copeland A."/>
            <person name="Lapidus A."/>
            <person name="Glavina del Rio T."/>
            <person name="Dalin E."/>
            <person name="Tice H."/>
            <person name="Bruce D."/>
            <person name="Goodwin L."/>
            <person name="Pitluck S."/>
            <person name="Chertkov O."/>
            <person name="Saunders E."/>
            <person name="Brettin T."/>
            <person name="Detter J.C."/>
            <person name="Han C."/>
            <person name="Larimer F."/>
            <person name="Land M."/>
            <person name="Hauser L."/>
            <person name="Kyrpides N."/>
            <person name="Ivanova N."/>
            <person name="Zhou J."/>
            <person name="Richardson P."/>
        </authorList>
    </citation>
    <scope>NUCLEOTIDE SEQUENCE [LARGE SCALE GENOMIC DNA]</scope>
    <source>
        <strain evidence="3">ATCC 35319 / DSM 5812 / JCM 6584 / H10</strain>
    </source>
</reference>
<name>B8I524_RUMCH</name>
<gene>
    <name evidence="2" type="ordered locus">Ccel_0217</name>
</gene>
<evidence type="ECO:0000256" key="1">
    <source>
        <dbReference type="SAM" id="Phobius"/>
    </source>
</evidence>
<proteinExistence type="predicted"/>
<feature type="transmembrane region" description="Helical" evidence="1">
    <location>
        <begin position="96"/>
        <end position="116"/>
    </location>
</feature>
<dbReference type="STRING" id="394503.Ccel_0217"/>
<dbReference type="HOGENOM" id="CLU_085026_1_1_9"/>
<protein>
    <recommendedName>
        <fullName evidence="4">DUF1048 domain-containing protein</fullName>
    </recommendedName>
</protein>
<dbReference type="PANTHER" id="PTHR41307:SF1">
    <property type="entry name" value="MEMBRANE PROTEIN"/>
    <property type="match status" value="1"/>
</dbReference>
<keyword evidence="1" id="KW-0812">Transmembrane</keyword>
<dbReference type="Gene3D" id="1.10.1900.10">
    <property type="entry name" value="c-terminal domain of poly(a) binding protein"/>
    <property type="match status" value="1"/>
</dbReference>
<evidence type="ECO:0008006" key="4">
    <source>
        <dbReference type="Google" id="ProtNLM"/>
    </source>
</evidence>
<dbReference type="PANTHER" id="PTHR41307">
    <property type="entry name" value="MEMBRANE PROTEIN-RELATED"/>
    <property type="match status" value="1"/>
</dbReference>
<keyword evidence="1" id="KW-1133">Transmembrane helix</keyword>
<organism evidence="2 3">
    <name type="scientific">Ruminiclostridium cellulolyticum (strain ATCC 35319 / DSM 5812 / JCM 6584 / H10)</name>
    <name type="common">Clostridium cellulolyticum</name>
    <dbReference type="NCBI Taxonomy" id="394503"/>
    <lineage>
        <taxon>Bacteria</taxon>
        <taxon>Bacillati</taxon>
        <taxon>Bacillota</taxon>
        <taxon>Clostridia</taxon>
        <taxon>Eubacteriales</taxon>
        <taxon>Oscillospiraceae</taxon>
        <taxon>Ruminiclostridium</taxon>
    </lineage>
</organism>
<dbReference type="Pfam" id="PF06304">
    <property type="entry name" value="DUF1048"/>
    <property type="match status" value="1"/>
</dbReference>
<feature type="transmembrane region" description="Helical" evidence="1">
    <location>
        <begin position="136"/>
        <end position="157"/>
    </location>
</feature>
<dbReference type="EMBL" id="CP001348">
    <property type="protein sequence ID" value="ACL74604.1"/>
    <property type="molecule type" value="Genomic_DNA"/>
</dbReference>
<keyword evidence="3" id="KW-1185">Reference proteome</keyword>
<dbReference type="eggNOG" id="COG4817">
    <property type="taxonomic scope" value="Bacteria"/>
</dbReference>
<feature type="transmembrane region" description="Helical" evidence="1">
    <location>
        <begin position="193"/>
        <end position="213"/>
    </location>
</feature>
<dbReference type="AlphaFoldDB" id="B8I524"/>
<dbReference type="InterPro" id="IPR008316">
    <property type="entry name" value="UCP029876"/>
</dbReference>
<evidence type="ECO:0000313" key="3">
    <source>
        <dbReference type="Proteomes" id="UP000001349"/>
    </source>
</evidence>
<keyword evidence="1" id="KW-0472">Membrane</keyword>
<sequence length="225" mass="26336">MLSLESLRNENNRFSEKLNKENRDIYTDIVCYLRVSYLTDVQQEEIISDILSMFFDWEKQGKKVKDMIGEDYKKFADDIINAVNPHKSILEKSKEYLFIILEAFCYMFTIDFLFLLPKIIKGNLHLMYDYSLDMALRSLLILIVAVSVINYIGRNSFSLRKKAISKPTRFLIGCCVGGFFIISAFLPKALSHIIFLSINIRYVIAITVVFWIYKAIRRILLNYCT</sequence>